<dbReference type="RefSeq" id="XP_067926998.1">
    <property type="nucleotide sequence ID" value="XM_068061019.1"/>
</dbReference>
<evidence type="ECO:0000256" key="3">
    <source>
        <dbReference type="ARBA" id="ARBA00022692"/>
    </source>
</evidence>
<sequence length="264" mass="29148">MDHRLLDYEQEFLNSFARFKAAFLLLREVKTSDNRRSGLAKCAKLLHEAERSLLQLELEARMPAAGVDVATDGILLKDRANSYQKELKGAAHEFRDFRAQTERLMLVNEDGTSLDQAATQQRLRLLNATETAQSGVRTLESSRILALETEAMGASVLTELRGQRETIERAGANIGRVREGIREAAGSVQRMVRAALQRKLVIYGLIVLVLLTLAFVIFRKIFSFHLVHSKEAVPSQAAGFRAADRQSVSGHGPEQGSAVPSPGP</sequence>
<dbReference type="GO" id="GO:0015031">
    <property type="term" value="P:protein transport"/>
    <property type="evidence" value="ECO:0007669"/>
    <property type="project" value="UniProtKB-KW"/>
</dbReference>
<dbReference type="GO" id="GO:0012507">
    <property type="term" value="C:ER to Golgi transport vesicle membrane"/>
    <property type="evidence" value="ECO:0007669"/>
    <property type="project" value="TreeGrafter"/>
</dbReference>
<dbReference type="CDD" id="cd15862">
    <property type="entry name" value="SNARE_Vti1"/>
    <property type="match status" value="1"/>
</dbReference>
<dbReference type="GO" id="GO:0005484">
    <property type="term" value="F:SNAP receptor activity"/>
    <property type="evidence" value="ECO:0007669"/>
    <property type="project" value="TreeGrafter"/>
</dbReference>
<dbReference type="SUPFAM" id="SSF58038">
    <property type="entry name" value="SNARE fusion complex"/>
    <property type="match status" value="1"/>
</dbReference>
<dbReference type="Proteomes" id="UP000221165">
    <property type="component" value="Unassembled WGS sequence"/>
</dbReference>
<reference evidence="10 11" key="1">
    <citation type="journal article" date="2017" name="Int. J. Parasitol.">
        <title>The genome of the protozoan parasite Cystoisospora suis and a reverse vaccinology approach to identify vaccine candidates.</title>
        <authorList>
            <person name="Palmieri N."/>
            <person name="Shrestha A."/>
            <person name="Ruttkowski B."/>
            <person name="Beck T."/>
            <person name="Vogl C."/>
            <person name="Tomley F."/>
            <person name="Blake D.P."/>
            <person name="Joachim A."/>
        </authorList>
    </citation>
    <scope>NUCLEOTIDE SEQUENCE [LARGE SCALE GENOMIC DNA]</scope>
    <source>
        <strain evidence="10 11">Wien I</strain>
    </source>
</reference>
<proteinExistence type="predicted"/>
<dbReference type="PANTHER" id="PTHR21230">
    <property type="entry name" value="VESICLE TRANSPORT V-SNARE PROTEIN VTI1-RELATED"/>
    <property type="match status" value="1"/>
</dbReference>
<accession>A0A2C6LFG0</accession>
<dbReference type="EMBL" id="MIGC01000309">
    <property type="protein sequence ID" value="PHJ25326.1"/>
    <property type="molecule type" value="Genomic_DNA"/>
</dbReference>
<evidence type="ECO:0000256" key="4">
    <source>
        <dbReference type="ARBA" id="ARBA00022927"/>
    </source>
</evidence>
<keyword evidence="7 9" id="KW-0472">Membrane</keyword>
<feature type="region of interest" description="Disordered" evidence="8">
    <location>
        <begin position="242"/>
        <end position="264"/>
    </location>
</feature>
<keyword evidence="3 9" id="KW-0812">Transmembrane</keyword>
<dbReference type="GO" id="GO:0005794">
    <property type="term" value="C:Golgi apparatus"/>
    <property type="evidence" value="ECO:0007669"/>
    <property type="project" value="TreeGrafter"/>
</dbReference>
<evidence type="ECO:0000256" key="9">
    <source>
        <dbReference type="SAM" id="Phobius"/>
    </source>
</evidence>
<evidence type="ECO:0000256" key="7">
    <source>
        <dbReference type="ARBA" id="ARBA00023136"/>
    </source>
</evidence>
<dbReference type="Gene3D" id="1.20.5.110">
    <property type="match status" value="1"/>
</dbReference>
<gene>
    <name evidence="10" type="ORF">CSUI_000812</name>
</gene>
<evidence type="ECO:0000256" key="5">
    <source>
        <dbReference type="ARBA" id="ARBA00022989"/>
    </source>
</evidence>
<evidence type="ECO:0000256" key="1">
    <source>
        <dbReference type="ARBA" id="ARBA00004211"/>
    </source>
</evidence>
<dbReference type="AlphaFoldDB" id="A0A2C6LFG0"/>
<organism evidence="10 11">
    <name type="scientific">Cystoisospora suis</name>
    <dbReference type="NCBI Taxonomy" id="483139"/>
    <lineage>
        <taxon>Eukaryota</taxon>
        <taxon>Sar</taxon>
        <taxon>Alveolata</taxon>
        <taxon>Apicomplexa</taxon>
        <taxon>Conoidasida</taxon>
        <taxon>Coccidia</taxon>
        <taxon>Eucoccidiorida</taxon>
        <taxon>Eimeriorina</taxon>
        <taxon>Sarcocystidae</taxon>
        <taxon>Cystoisospora</taxon>
    </lineage>
</organism>
<feature type="transmembrane region" description="Helical" evidence="9">
    <location>
        <begin position="200"/>
        <end position="218"/>
    </location>
</feature>
<evidence type="ECO:0000256" key="2">
    <source>
        <dbReference type="ARBA" id="ARBA00022448"/>
    </source>
</evidence>
<evidence type="ECO:0000256" key="8">
    <source>
        <dbReference type="SAM" id="MobiDB-lite"/>
    </source>
</evidence>
<keyword evidence="2" id="KW-0813">Transport</keyword>
<keyword evidence="4" id="KW-0653">Protein transport</keyword>
<comment type="caution">
    <text evidence="10">The sequence shown here is derived from an EMBL/GenBank/DDBJ whole genome shotgun (WGS) entry which is preliminary data.</text>
</comment>
<dbReference type="GO" id="GO:0006906">
    <property type="term" value="P:vesicle fusion"/>
    <property type="evidence" value="ECO:0007669"/>
    <property type="project" value="TreeGrafter"/>
</dbReference>
<name>A0A2C6LFG0_9APIC</name>
<dbReference type="OrthoDB" id="430637at2759"/>
<evidence type="ECO:0000313" key="10">
    <source>
        <dbReference type="EMBL" id="PHJ25326.1"/>
    </source>
</evidence>
<comment type="subcellular location">
    <subcellularLocation>
        <location evidence="1">Membrane</location>
        <topology evidence="1">Single-pass type IV membrane protein</topology>
    </subcellularLocation>
</comment>
<keyword evidence="11" id="KW-1185">Reference proteome</keyword>
<dbReference type="GO" id="GO:0031201">
    <property type="term" value="C:SNARE complex"/>
    <property type="evidence" value="ECO:0007669"/>
    <property type="project" value="TreeGrafter"/>
</dbReference>
<dbReference type="VEuPathDB" id="ToxoDB:CSUI_000812"/>
<evidence type="ECO:0000256" key="6">
    <source>
        <dbReference type="ARBA" id="ARBA00023054"/>
    </source>
</evidence>
<keyword evidence="5 9" id="KW-1133">Transmembrane helix</keyword>
<dbReference type="PANTHER" id="PTHR21230:SF26">
    <property type="entry name" value="VESICLE TRANSPORT THROUGH INTERACTION WITH T-SNARES HOMOLOG 1A"/>
    <property type="match status" value="1"/>
</dbReference>
<protein>
    <submittedName>
        <fullName evidence="10">Vesicle transport v-snare protein</fullName>
    </submittedName>
</protein>
<keyword evidence="6" id="KW-0175">Coiled coil</keyword>
<dbReference type="Gene3D" id="1.20.58.400">
    <property type="entry name" value="t-snare proteins"/>
    <property type="match status" value="1"/>
</dbReference>
<evidence type="ECO:0000313" key="11">
    <source>
        <dbReference type="Proteomes" id="UP000221165"/>
    </source>
</evidence>
<dbReference type="InterPro" id="IPR038407">
    <property type="entry name" value="v-SNARE_N_sf"/>
</dbReference>
<dbReference type="GeneID" id="94424230"/>
<dbReference type="GO" id="GO:0005789">
    <property type="term" value="C:endoplasmic reticulum membrane"/>
    <property type="evidence" value="ECO:0007669"/>
    <property type="project" value="TreeGrafter"/>
</dbReference>
<dbReference type="GO" id="GO:0000149">
    <property type="term" value="F:SNARE binding"/>
    <property type="evidence" value="ECO:0007669"/>
    <property type="project" value="TreeGrafter"/>
</dbReference>
<dbReference type="GO" id="GO:0031902">
    <property type="term" value="C:late endosome membrane"/>
    <property type="evidence" value="ECO:0007669"/>
    <property type="project" value="TreeGrafter"/>
</dbReference>